<dbReference type="InterPro" id="IPR029787">
    <property type="entry name" value="Nucleotide_cyclase"/>
</dbReference>
<keyword evidence="4 6" id="KW-1133">Transmembrane helix</keyword>
<dbReference type="CDD" id="cd12912">
    <property type="entry name" value="PDC2_MCP_like"/>
    <property type="match status" value="1"/>
</dbReference>
<keyword evidence="5 6" id="KW-0472">Membrane</keyword>
<dbReference type="GO" id="GO:0005886">
    <property type="term" value="C:plasma membrane"/>
    <property type="evidence" value="ECO:0007669"/>
    <property type="project" value="UniProtKB-SubCell"/>
</dbReference>
<organism evidence="8 9">
    <name type="scientific">Neoroseomonas soli</name>
    <dbReference type="NCBI Taxonomy" id="1081025"/>
    <lineage>
        <taxon>Bacteria</taxon>
        <taxon>Pseudomonadati</taxon>
        <taxon>Pseudomonadota</taxon>
        <taxon>Alphaproteobacteria</taxon>
        <taxon>Acetobacterales</taxon>
        <taxon>Acetobacteraceae</taxon>
        <taxon>Neoroseomonas</taxon>
    </lineage>
</organism>
<feature type="transmembrane region" description="Helical" evidence="6">
    <location>
        <begin position="326"/>
        <end position="345"/>
    </location>
</feature>
<dbReference type="AlphaFoldDB" id="A0A9X9WTU2"/>
<accession>A0A9X9WTU2</accession>
<dbReference type="PROSITE" id="PS50125">
    <property type="entry name" value="GUANYLATE_CYCLASE_2"/>
    <property type="match status" value="1"/>
</dbReference>
<gene>
    <name evidence="8" type="ORF">GXW76_05260</name>
</gene>
<feature type="domain" description="Guanylate cyclase" evidence="7">
    <location>
        <begin position="563"/>
        <end position="700"/>
    </location>
</feature>
<keyword evidence="3 6" id="KW-0812">Transmembrane</keyword>
<dbReference type="InterPro" id="IPR029016">
    <property type="entry name" value="GAF-like_dom_sf"/>
</dbReference>
<dbReference type="SUPFAM" id="SSF55781">
    <property type="entry name" value="GAF domain-like"/>
    <property type="match status" value="1"/>
</dbReference>
<reference evidence="8" key="2">
    <citation type="journal article" date="2021" name="Syst. Appl. Microbiol.">
        <title>Roseomonas hellenica sp. nov., isolated from roots of wild-growing Alkanna tinctoria.</title>
        <authorList>
            <person name="Rat A."/>
            <person name="Naranjo H.D."/>
            <person name="Lebbe L."/>
            <person name="Cnockaert M."/>
            <person name="Krigas N."/>
            <person name="Grigoriadou K."/>
            <person name="Maloupa E."/>
            <person name="Willems A."/>
        </authorList>
    </citation>
    <scope>NUCLEOTIDE SEQUENCE</scope>
    <source>
        <strain evidence="8">LMG 31231</strain>
    </source>
</reference>
<comment type="caution">
    <text evidence="8">The sequence shown here is derived from an EMBL/GenBank/DDBJ whole genome shotgun (WGS) entry which is preliminary data.</text>
</comment>
<sequence length="747" mass="79679">MRIAVPAAGVLLIAGAILGIAFYAHDANRRGALDLSSDLFETLEQRVEEEVNAFLGPVDRAARIARDVSALPISSEQGRLVFERSAASVLRVLPQVALAGAGDAQGNYLFVRRLPDGGAETKTIVNTPGARRVTFLRRDADGLVTGTAEDPADTFDPRTRPWYRGAIAANGLSWTDAYVFFTARTPGLTASLPATWQGSPGAIGLDIELAALSHFLSGLRVGRSGRAMILDQQGYLVAHPDPSRVLREQDGSLVPVRLDELGDPLLTRAFDHLRLASEVRRVEDVNGTRYILLASELASAGRGWRVLITAPESDFTGFVTASNQNVLVMSLGVVALAGLLGVLLARQGLRADRAARQVLHRSRAVEAQSRAFATLAANASLFDPDSETAPRSLTEALAHATGARRASIWRLLPGNVALHCVDVFEREANGHLADIELHRREMPALFRRLGTRDVIEVADAAFEPATAELHRSWMHGFGSRALIAVPVEIGETVLGTVLLEDVPEETPAATDFARAVANMVALRLRGRVATPAPVSAPETPGTAPEPARAGLSDGALLHFGAEEVAAEVLPGVAVMALRFTDPVALGRAGPPGTPIADIIAGLLQEVATAHGLPYARLTGEEVFAAAGFTREEAGVPAARRIAAAALDLRDRCEALFEEARQPPAFRIGLDLGVAIGSSVGRGPRFFNLWGDAVRTADHLAETAPAGGIQASEPLYEALRRDFMFRPRGSFYLPRVGEMRFFILAGQA</sequence>
<evidence type="ECO:0000256" key="6">
    <source>
        <dbReference type="SAM" id="Phobius"/>
    </source>
</evidence>
<keyword evidence="2" id="KW-1003">Cell membrane</keyword>
<evidence type="ECO:0000313" key="9">
    <source>
        <dbReference type="Proteomes" id="UP001138751"/>
    </source>
</evidence>
<dbReference type="GO" id="GO:0035556">
    <property type="term" value="P:intracellular signal transduction"/>
    <property type="evidence" value="ECO:0007669"/>
    <property type="project" value="InterPro"/>
</dbReference>
<dbReference type="SMART" id="SM00065">
    <property type="entry name" value="GAF"/>
    <property type="match status" value="1"/>
</dbReference>
<keyword evidence="9" id="KW-1185">Reference proteome</keyword>
<evidence type="ECO:0000256" key="3">
    <source>
        <dbReference type="ARBA" id="ARBA00022692"/>
    </source>
</evidence>
<dbReference type="Proteomes" id="UP001138751">
    <property type="component" value="Unassembled WGS sequence"/>
</dbReference>
<dbReference type="Gene3D" id="3.30.450.40">
    <property type="match status" value="1"/>
</dbReference>
<dbReference type="EMBL" id="JAAEDM010000008">
    <property type="protein sequence ID" value="MBR0670571.1"/>
    <property type="molecule type" value="Genomic_DNA"/>
</dbReference>
<evidence type="ECO:0000313" key="8">
    <source>
        <dbReference type="EMBL" id="MBR0670571.1"/>
    </source>
</evidence>
<dbReference type="InterPro" id="IPR033479">
    <property type="entry name" value="dCache_1"/>
</dbReference>
<reference evidence="8" key="1">
    <citation type="submission" date="2020-01" db="EMBL/GenBank/DDBJ databases">
        <authorList>
            <person name="Rat A."/>
        </authorList>
    </citation>
    <scope>NUCLEOTIDE SEQUENCE</scope>
    <source>
        <strain evidence="8">LMG 31231</strain>
    </source>
</reference>
<dbReference type="Pfam" id="PF02743">
    <property type="entry name" value="dCache_1"/>
    <property type="match status" value="1"/>
</dbReference>
<dbReference type="Pfam" id="PF01590">
    <property type="entry name" value="GAF"/>
    <property type="match status" value="1"/>
</dbReference>
<evidence type="ECO:0000256" key="2">
    <source>
        <dbReference type="ARBA" id="ARBA00022475"/>
    </source>
</evidence>
<evidence type="ECO:0000256" key="1">
    <source>
        <dbReference type="ARBA" id="ARBA00004651"/>
    </source>
</evidence>
<dbReference type="Pfam" id="PF00211">
    <property type="entry name" value="Guanylate_cyc"/>
    <property type="match status" value="1"/>
</dbReference>
<dbReference type="GO" id="GO:0004016">
    <property type="term" value="F:adenylate cyclase activity"/>
    <property type="evidence" value="ECO:0007669"/>
    <property type="project" value="UniProtKB-ARBA"/>
</dbReference>
<evidence type="ECO:0000259" key="7">
    <source>
        <dbReference type="PROSITE" id="PS50125"/>
    </source>
</evidence>
<dbReference type="GO" id="GO:0009190">
    <property type="term" value="P:cyclic nucleotide biosynthetic process"/>
    <property type="evidence" value="ECO:0007669"/>
    <property type="project" value="InterPro"/>
</dbReference>
<evidence type="ECO:0000256" key="5">
    <source>
        <dbReference type="ARBA" id="ARBA00023136"/>
    </source>
</evidence>
<proteinExistence type="predicted"/>
<dbReference type="Gene3D" id="3.30.70.1230">
    <property type="entry name" value="Nucleotide cyclase"/>
    <property type="match status" value="1"/>
</dbReference>
<dbReference type="InterPro" id="IPR003018">
    <property type="entry name" value="GAF"/>
</dbReference>
<dbReference type="InterPro" id="IPR001054">
    <property type="entry name" value="A/G_cyclase"/>
</dbReference>
<dbReference type="SUPFAM" id="SSF55073">
    <property type="entry name" value="Nucleotide cyclase"/>
    <property type="match status" value="1"/>
</dbReference>
<dbReference type="Gene3D" id="3.30.450.20">
    <property type="entry name" value="PAS domain"/>
    <property type="match status" value="2"/>
</dbReference>
<protein>
    <submittedName>
        <fullName evidence="8">GAF domain-containing protein</fullName>
    </submittedName>
</protein>
<evidence type="ECO:0000256" key="4">
    <source>
        <dbReference type="ARBA" id="ARBA00022989"/>
    </source>
</evidence>
<name>A0A9X9WTU2_9PROT</name>
<comment type="subcellular location">
    <subcellularLocation>
        <location evidence="1">Cell membrane</location>
        <topology evidence="1">Multi-pass membrane protein</topology>
    </subcellularLocation>
</comment>